<keyword evidence="2" id="KW-1185">Reference proteome</keyword>
<dbReference type="EMBL" id="NESQ01000359">
    <property type="protein sequence ID" value="PUU73642.1"/>
    <property type="molecule type" value="Genomic_DNA"/>
</dbReference>
<organism evidence="1 2">
    <name type="scientific">Tuber borchii</name>
    <name type="common">White truffle</name>
    <dbReference type="NCBI Taxonomy" id="42251"/>
    <lineage>
        <taxon>Eukaryota</taxon>
        <taxon>Fungi</taxon>
        <taxon>Dikarya</taxon>
        <taxon>Ascomycota</taxon>
        <taxon>Pezizomycotina</taxon>
        <taxon>Pezizomycetes</taxon>
        <taxon>Pezizales</taxon>
        <taxon>Tuberaceae</taxon>
        <taxon>Tuber</taxon>
    </lineage>
</organism>
<dbReference type="STRING" id="42251.A0A2T6ZDT1"/>
<accession>A0A2T6ZDT1</accession>
<evidence type="ECO:0000313" key="1">
    <source>
        <dbReference type="EMBL" id="PUU73642.1"/>
    </source>
</evidence>
<reference evidence="1 2" key="1">
    <citation type="submission" date="2017-04" db="EMBL/GenBank/DDBJ databases">
        <title>Draft genome sequence of Tuber borchii Vittad., a whitish edible truffle.</title>
        <authorList>
            <consortium name="DOE Joint Genome Institute"/>
            <person name="Murat C."/>
            <person name="Kuo A."/>
            <person name="Barry K.W."/>
            <person name="Clum A."/>
            <person name="Dockter R.B."/>
            <person name="Fauchery L."/>
            <person name="Iotti M."/>
            <person name="Kohler A."/>
            <person name="Labutti K."/>
            <person name="Lindquist E.A."/>
            <person name="Lipzen A."/>
            <person name="Ohm R.A."/>
            <person name="Wang M."/>
            <person name="Grigoriev I.V."/>
            <person name="Zambonelli A."/>
            <person name="Martin F.M."/>
        </authorList>
    </citation>
    <scope>NUCLEOTIDE SEQUENCE [LARGE SCALE GENOMIC DNA]</scope>
    <source>
        <strain evidence="1 2">Tbo3840</strain>
    </source>
</reference>
<dbReference type="OrthoDB" id="5392716at2759"/>
<evidence type="ECO:0000313" key="2">
    <source>
        <dbReference type="Proteomes" id="UP000244722"/>
    </source>
</evidence>
<dbReference type="AlphaFoldDB" id="A0A2T6ZDT1"/>
<protein>
    <submittedName>
        <fullName evidence="1">Uncharacterized protein</fullName>
    </submittedName>
</protein>
<gene>
    <name evidence="1" type="ORF">B9Z19DRAFT_1068821</name>
</gene>
<comment type="caution">
    <text evidence="1">The sequence shown here is derived from an EMBL/GenBank/DDBJ whole genome shotgun (WGS) entry which is preliminary data.</text>
</comment>
<name>A0A2T6ZDT1_TUBBO</name>
<proteinExistence type="predicted"/>
<dbReference type="Proteomes" id="UP000244722">
    <property type="component" value="Unassembled WGS sequence"/>
</dbReference>
<sequence>MAVFLQQTTFYLLLQLSKNKDPPMYLDIPWIYVRISTRTSISCLKQYLKVVASTGLLPHSIPSDRGTETMMMASDYWRLHQALYPDQQFHEVWWYGHICRPSYVHKGHVFASKLRPGLPTGKPTVLYFTPPERIANYPVLPDLNTLNLLQQEVTAWDPHEYIPLIAQDWCMRQLNTLELELNQFKLKDIRSDSTPTHIYVYLHLRSILHQEVFDSGFQLPRCNTPNGGYNWTPTIKNSLSTVITLSILGEDEIDEEIS</sequence>